<dbReference type="EMBL" id="JAGSSV010000008">
    <property type="protein sequence ID" value="MBR7889056.1"/>
    <property type="molecule type" value="Genomic_DNA"/>
</dbReference>
<keyword evidence="5 6" id="KW-0472">Membrane</keyword>
<name>A0ABS5HBL8_9GAMM</name>
<feature type="transmembrane region" description="Helical" evidence="6">
    <location>
        <begin position="51"/>
        <end position="69"/>
    </location>
</feature>
<comment type="subcellular location">
    <subcellularLocation>
        <location evidence="1">Cell membrane</location>
        <topology evidence="1">Multi-pass membrane protein</topology>
    </subcellularLocation>
</comment>
<organism evidence="7 8">
    <name type="scientific">Marinomonas vulgaris</name>
    <dbReference type="NCBI Taxonomy" id="2823372"/>
    <lineage>
        <taxon>Bacteria</taxon>
        <taxon>Pseudomonadati</taxon>
        <taxon>Pseudomonadota</taxon>
        <taxon>Gammaproteobacteria</taxon>
        <taxon>Oceanospirillales</taxon>
        <taxon>Oceanospirillaceae</taxon>
        <taxon>Marinomonas</taxon>
    </lineage>
</organism>
<evidence type="ECO:0000313" key="8">
    <source>
        <dbReference type="Proteomes" id="UP000679722"/>
    </source>
</evidence>
<dbReference type="InterPro" id="IPR051461">
    <property type="entry name" value="UPF0750_membrane"/>
</dbReference>
<evidence type="ECO:0000256" key="1">
    <source>
        <dbReference type="ARBA" id="ARBA00004651"/>
    </source>
</evidence>
<evidence type="ECO:0000256" key="4">
    <source>
        <dbReference type="ARBA" id="ARBA00022989"/>
    </source>
</evidence>
<dbReference type="InterPro" id="IPR003740">
    <property type="entry name" value="YitT"/>
</dbReference>
<dbReference type="PANTHER" id="PTHR33545:SF5">
    <property type="entry name" value="UPF0750 MEMBRANE PROTEIN YITT"/>
    <property type="match status" value="1"/>
</dbReference>
<keyword evidence="3 6" id="KW-0812">Transmembrane</keyword>
<evidence type="ECO:0000256" key="2">
    <source>
        <dbReference type="ARBA" id="ARBA00022475"/>
    </source>
</evidence>
<feature type="transmembrane region" description="Helical" evidence="6">
    <location>
        <begin position="7"/>
        <end position="31"/>
    </location>
</feature>
<evidence type="ECO:0000256" key="5">
    <source>
        <dbReference type="ARBA" id="ARBA00023136"/>
    </source>
</evidence>
<feature type="transmembrane region" description="Helical" evidence="6">
    <location>
        <begin position="101"/>
        <end position="120"/>
    </location>
</feature>
<evidence type="ECO:0000256" key="6">
    <source>
        <dbReference type="SAM" id="Phobius"/>
    </source>
</evidence>
<dbReference type="Proteomes" id="UP000679722">
    <property type="component" value="Unassembled WGS sequence"/>
</dbReference>
<sequence>MKTTHRWLSIVEGCILVALGLHILNAAGLLISGTAGMGMILLRLTDLSFGQLFFLINIPFYILAWYALGRDFTLRTFASVSLLSVLSELMNHYVILSIPPLLASTLGGLLVGFGLIILFRHNTSLGGINILAVYLERKMDIHAGKTTLFIDMLVLIAAMTVIDMTYLAYSLLAFAALSSVIGRYHRPPAWAQTTQVETSSKVNNGVKGSAAGISSH</sequence>
<reference evidence="8" key="1">
    <citation type="submission" date="2023-07" db="EMBL/GenBank/DDBJ databases">
        <title>Marinomonas vulgaris A79, complete genome.</title>
        <authorList>
            <person name="Ying J.-J."/>
        </authorList>
    </citation>
    <scope>NUCLEOTIDE SEQUENCE [LARGE SCALE GENOMIC DNA]</scope>
    <source>
        <strain evidence="8">A79</strain>
    </source>
</reference>
<evidence type="ECO:0000313" key="7">
    <source>
        <dbReference type="EMBL" id="MBR7889056.1"/>
    </source>
</evidence>
<keyword evidence="8" id="KW-1185">Reference proteome</keyword>
<dbReference type="RefSeq" id="WP_211536394.1">
    <property type="nucleotide sequence ID" value="NZ_JAGSSV010000008.1"/>
</dbReference>
<accession>A0ABS5HBL8</accession>
<evidence type="ECO:0000256" key="3">
    <source>
        <dbReference type="ARBA" id="ARBA00022692"/>
    </source>
</evidence>
<protein>
    <submittedName>
        <fullName evidence="7">YitT family protein</fullName>
    </submittedName>
</protein>
<dbReference type="Pfam" id="PF02588">
    <property type="entry name" value="YitT_membrane"/>
    <property type="match status" value="1"/>
</dbReference>
<keyword evidence="2" id="KW-1003">Cell membrane</keyword>
<comment type="caution">
    <text evidence="7">The sequence shown here is derived from an EMBL/GenBank/DDBJ whole genome shotgun (WGS) entry which is preliminary data.</text>
</comment>
<keyword evidence="4 6" id="KW-1133">Transmembrane helix</keyword>
<proteinExistence type="predicted"/>
<dbReference type="PANTHER" id="PTHR33545">
    <property type="entry name" value="UPF0750 MEMBRANE PROTEIN YITT-RELATED"/>
    <property type="match status" value="1"/>
</dbReference>
<gene>
    <name evidence="7" type="ORF">J9B83_08845</name>
</gene>